<dbReference type="AlphaFoldDB" id="A0A8H6Q4R2"/>
<accession>A0A8H6Q4R2</accession>
<feature type="coiled-coil region" evidence="1">
    <location>
        <begin position="1"/>
        <end position="57"/>
    </location>
</feature>
<protein>
    <submittedName>
        <fullName evidence="2">Uncharacterized protein</fullName>
    </submittedName>
</protein>
<proteinExistence type="predicted"/>
<reference evidence="2" key="1">
    <citation type="submission" date="2020-06" db="EMBL/GenBank/DDBJ databases">
        <title>Draft genome sequences of strains closely related to Aspergillus parafelis and Aspergillus hiratsukae.</title>
        <authorList>
            <person name="Dos Santos R.A.C."/>
            <person name="Rivero-Menendez O."/>
            <person name="Steenwyk J.L."/>
            <person name="Mead M.E."/>
            <person name="Goldman G.H."/>
            <person name="Alastruey-Izquierdo A."/>
            <person name="Rokas A."/>
        </authorList>
    </citation>
    <scope>NUCLEOTIDE SEQUENCE</scope>
    <source>
        <strain evidence="2">CNM-CM6106</strain>
    </source>
</reference>
<dbReference type="Proteomes" id="UP000662466">
    <property type="component" value="Unassembled WGS sequence"/>
</dbReference>
<sequence length="100" mass="11725">MQSLDAEVKRLQSVIAVKEEAAAALDERIARSVEKREKEWERRLDLLLKERERMAKALMWAWGEKEVGDVKENFGEDGRRVGQAYRYKYAQRRGKEGQEA</sequence>
<dbReference type="EMBL" id="JACBAF010002121">
    <property type="protein sequence ID" value="KAF7167116.1"/>
    <property type="molecule type" value="Genomic_DNA"/>
</dbReference>
<comment type="caution">
    <text evidence="2">The sequence shown here is derived from an EMBL/GenBank/DDBJ whole genome shotgun (WGS) entry which is preliminary data.</text>
</comment>
<evidence type="ECO:0000313" key="2">
    <source>
        <dbReference type="EMBL" id="KAF7167116.1"/>
    </source>
</evidence>
<gene>
    <name evidence="2" type="ORF">CNMCM6106_002801</name>
</gene>
<organism evidence="2 3">
    <name type="scientific">Aspergillus hiratsukae</name>
    <dbReference type="NCBI Taxonomy" id="1194566"/>
    <lineage>
        <taxon>Eukaryota</taxon>
        <taxon>Fungi</taxon>
        <taxon>Dikarya</taxon>
        <taxon>Ascomycota</taxon>
        <taxon>Pezizomycotina</taxon>
        <taxon>Eurotiomycetes</taxon>
        <taxon>Eurotiomycetidae</taxon>
        <taxon>Eurotiales</taxon>
        <taxon>Aspergillaceae</taxon>
        <taxon>Aspergillus</taxon>
        <taxon>Aspergillus subgen. Fumigati</taxon>
    </lineage>
</organism>
<evidence type="ECO:0000313" key="3">
    <source>
        <dbReference type="Proteomes" id="UP000662466"/>
    </source>
</evidence>
<evidence type="ECO:0000256" key="1">
    <source>
        <dbReference type="SAM" id="Coils"/>
    </source>
</evidence>
<name>A0A8H6Q4R2_9EURO</name>
<keyword evidence="1" id="KW-0175">Coiled coil</keyword>